<keyword evidence="3" id="KW-1185">Reference proteome</keyword>
<name>A0ABT7DQG7_9ACTN</name>
<evidence type="ECO:0000313" key="2">
    <source>
        <dbReference type="EMBL" id="MDJ1651652.1"/>
    </source>
</evidence>
<dbReference type="InterPro" id="IPR018330">
    <property type="entry name" value="RecT_fam"/>
</dbReference>
<protein>
    <submittedName>
        <fullName evidence="2">Recombinase RecT</fullName>
    </submittedName>
</protein>
<dbReference type="RefSeq" id="WP_283833000.1">
    <property type="nucleotide sequence ID" value="NZ_JASJEU010000024.1"/>
</dbReference>
<sequence>MGKIAELAKSQQNDIEKPRVTIADVLKKQWPKIEAVMPHHMNSERMFQLALSTVNHEPKLAECDIATLLSCVMKCSALGLEPSAVDGLGRAYILPFRNHGRMEATFILGYKGMIALARRSGEIEDISARAVYEGDEFEYEFGLNEKLRHVPGNGEHTPDKLTYVYMVCHFKDGGHYIDVMTKAEVEAVRKRSKANDKGPWATDYEAMARKTVVRRAFPYLPVSIEAQSAAVSDETTGGFTADLSRVIPPSPSVPEYEVPESENEAQEPSPGRKAACKTCGNVIDNVTEDAELSDIKFQCCDNPDYEWVV</sequence>
<organism evidence="2 3">
    <name type="scientific">Gordonibacter faecis</name>
    <dbReference type="NCBI Taxonomy" id="3047475"/>
    <lineage>
        <taxon>Bacteria</taxon>
        <taxon>Bacillati</taxon>
        <taxon>Actinomycetota</taxon>
        <taxon>Coriobacteriia</taxon>
        <taxon>Eggerthellales</taxon>
        <taxon>Eggerthellaceae</taxon>
        <taxon>Gordonibacter</taxon>
    </lineage>
</organism>
<gene>
    <name evidence="2" type="ORF">QNJ86_12640</name>
</gene>
<evidence type="ECO:0000313" key="3">
    <source>
        <dbReference type="Proteomes" id="UP001232750"/>
    </source>
</evidence>
<dbReference type="EMBL" id="JASJEU010000024">
    <property type="protein sequence ID" value="MDJ1651652.1"/>
    <property type="molecule type" value="Genomic_DNA"/>
</dbReference>
<feature type="region of interest" description="Disordered" evidence="1">
    <location>
        <begin position="233"/>
        <end position="274"/>
    </location>
</feature>
<comment type="caution">
    <text evidence="2">The sequence shown here is derived from an EMBL/GenBank/DDBJ whole genome shotgun (WGS) entry which is preliminary data.</text>
</comment>
<evidence type="ECO:0000256" key="1">
    <source>
        <dbReference type="SAM" id="MobiDB-lite"/>
    </source>
</evidence>
<reference evidence="2 3" key="1">
    <citation type="submission" date="2023-05" db="EMBL/GenBank/DDBJ databases">
        <title>Gordonibacter KGMB12511T sp. nov., isolated from faeces of healthy Korean.</title>
        <authorList>
            <person name="Kim H.S."/>
            <person name="Kim J.-S."/>
            <person name="Suh M.K."/>
            <person name="Eom M.K."/>
            <person name="Do H.E."/>
            <person name="Lee J.-S."/>
        </authorList>
    </citation>
    <scope>NUCLEOTIDE SEQUENCE [LARGE SCALE GENOMIC DNA]</scope>
    <source>
        <strain evidence="2 3">KGMB12511</strain>
    </source>
</reference>
<dbReference type="Proteomes" id="UP001232750">
    <property type="component" value="Unassembled WGS sequence"/>
</dbReference>
<dbReference type="Pfam" id="PF03837">
    <property type="entry name" value="RecT"/>
    <property type="match status" value="1"/>
</dbReference>
<accession>A0ABT7DQG7</accession>
<dbReference type="InterPro" id="IPR004590">
    <property type="entry name" value="ssDNA_annealing_RecT"/>
</dbReference>
<dbReference type="NCBIfam" id="TIGR00616">
    <property type="entry name" value="rect"/>
    <property type="match status" value="1"/>
</dbReference>
<proteinExistence type="predicted"/>